<organism evidence="5 6">
    <name type="scientific">Cardiobacterium hominis</name>
    <dbReference type="NCBI Taxonomy" id="2718"/>
    <lineage>
        <taxon>Bacteria</taxon>
        <taxon>Pseudomonadati</taxon>
        <taxon>Pseudomonadota</taxon>
        <taxon>Gammaproteobacteria</taxon>
        <taxon>Cardiobacteriales</taxon>
        <taxon>Cardiobacteriaceae</taxon>
        <taxon>Cardiobacterium</taxon>
    </lineage>
</organism>
<dbReference type="InterPro" id="IPR036465">
    <property type="entry name" value="vWFA_dom_sf"/>
</dbReference>
<gene>
    <name evidence="5" type="ORF">CHUV0807_1303</name>
</gene>
<dbReference type="InterPro" id="IPR008707">
    <property type="entry name" value="B-propeller_PilY1"/>
</dbReference>
<evidence type="ECO:0000313" key="5">
    <source>
        <dbReference type="EMBL" id="SAM64990.1"/>
    </source>
</evidence>
<evidence type="ECO:0000259" key="4">
    <source>
        <dbReference type="Pfam" id="PF05567"/>
    </source>
</evidence>
<dbReference type="Pfam" id="PF05567">
    <property type="entry name" value="T4P_PilY1"/>
    <property type="match status" value="1"/>
</dbReference>
<evidence type="ECO:0000256" key="2">
    <source>
        <dbReference type="ARBA" id="ARBA00022837"/>
    </source>
</evidence>
<feature type="domain" description="PilY1 beta-propeller" evidence="4">
    <location>
        <begin position="542"/>
        <end position="891"/>
    </location>
</feature>
<accession>A0A1C3H4R7</accession>
<dbReference type="AlphaFoldDB" id="A0A1C3H4R7"/>
<evidence type="ECO:0000313" key="6">
    <source>
        <dbReference type="Proteomes" id="UP000190837"/>
    </source>
</evidence>
<evidence type="ECO:0000256" key="3">
    <source>
        <dbReference type="SAM" id="MobiDB-lite"/>
    </source>
</evidence>
<dbReference type="Proteomes" id="UP000190837">
    <property type="component" value="Unassembled WGS sequence"/>
</dbReference>
<dbReference type="RefSeq" id="WP_079540616.1">
    <property type="nucleotide sequence ID" value="NZ_FKLO01000046.1"/>
</dbReference>
<protein>
    <submittedName>
        <fullName evidence="5">Type IV fimbrial biogenesis protein PilY1</fullName>
    </submittedName>
</protein>
<name>A0A1C3H4R7_9GAMM</name>
<sequence length="1128" mass="122530">MTHHSVVKYHFRPLMIASAVGFICQNTLAQSTPSINDTPFANRPLHLQSESKTTSAGGVKPNVMLFLDDSGSMLENANTGSYRIPELWNTYLGNCTYNQNNLLISRNLLPGNGQQTNPSMGRCLYYYNADIIYYRNKGLPPGPKSFLRPAAQVRMDANINAINEVLTKTGDSVNWHLLTLWGSEFRHLNGGFYNFDNIGTASVGLSAEKARKLVNNMSPIAGTPATERYLKAANVLDHQIKYRCQKNYIVFMSDGEANGGGFPWPGGVYGTQPQWWSQHDSSGPNSGDPGKGVSVFSSKLYNMDMRVGGTDVEGGSWDDPKYPKQNIETITIGYGNGLTPQGRNYLKNAAQPSEGAYFANNASELADAFLKALAKVQTQTPAEAKETSSISTPSVTGSSVADLAAFLTLDTGKWSSELKFYKFSTSGSTAGELLRDGQNNLAPPVPAIYADRRVLVNNGTQKYWLNGSDAKKEDFAILSDKEFKDGFVPWLMRSNKTDEQIELDVAGVTPRTVKKYRKRSAQADDPSRQMGDVLDAPTIALGKDQDNRQEFVITAANDGMLYVFQSTRDPARPYGLKLNYLPAGMQRESADDSITVGKAIHAIAEEGYGKDNVNYPHLYLHNGGLTWGLTAETNGLNQQYVVLATMGQGGRGAYGLTIGGKKRLDGNGNTPAGMNAPESNWLNEVPLWETEKGKDNTLGYTVSKGTLAQVATRWNNGEAVRNKGVHYYAFVANGYKAKNAAVSYESPTLYIYDMLGQEFGTDTTRTSGNISNGNTPGKRIKKISVGGAEGALSSPTVVDVDFDGVIDIAYAGDQFGNLYRFDFRSDPSGWKVNKMYTGIPTQPITSAPAVYRKDGNKYVVIFGTGSDIFEDDRKDMNQQMIMGIHDDLTQDPVNLLSNDSRIAQQAFTSDNKIRKIEVNNFDPKTHSAWRINLEPGAISTSDGRTVASEKVVSKPQMLLSTAYITSRIYEYKETATALPSGATRGNTCFEENSKVETGGTSWLMSIDVRTGAAPTYSSGTVFKGGAENTAGKNLNSISSQGAIIDANKVAPDIEATLPNGDQGDGKASPLTPPGEKGTPPRNDCLAKDAKPNIVVANDSKTALQDNPLDGKRCGDPSLFRASEREIQL</sequence>
<proteinExistence type="predicted"/>
<dbReference type="EMBL" id="FKLO01000046">
    <property type="protein sequence ID" value="SAM64990.1"/>
    <property type="molecule type" value="Genomic_DNA"/>
</dbReference>
<dbReference type="Gene3D" id="3.40.50.410">
    <property type="entry name" value="von Willebrand factor, type A domain"/>
    <property type="match status" value="1"/>
</dbReference>
<evidence type="ECO:0000256" key="1">
    <source>
        <dbReference type="ARBA" id="ARBA00022723"/>
    </source>
</evidence>
<reference evidence="6" key="1">
    <citation type="submission" date="2016-04" db="EMBL/GenBank/DDBJ databases">
        <authorList>
            <person name="Tagini F."/>
        </authorList>
    </citation>
    <scope>NUCLEOTIDE SEQUENCE [LARGE SCALE GENOMIC DNA]</scope>
    <source>
        <strain evidence="6">CHUV0807</strain>
    </source>
</reference>
<keyword evidence="1" id="KW-0479">Metal-binding</keyword>
<dbReference type="GO" id="GO:0046872">
    <property type="term" value="F:metal ion binding"/>
    <property type="evidence" value="ECO:0007669"/>
    <property type="project" value="UniProtKB-KW"/>
</dbReference>
<keyword evidence="2" id="KW-0106">Calcium</keyword>
<feature type="region of interest" description="Disordered" evidence="3">
    <location>
        <begin position="1054"/>
        <end position="1128"/>
    </location>
</feature>